<keyword evidence="1" id="KW-1133">Transmembrane helix</keyword>
<keyword evidence="1" id="KW-0472">Membrane</keyword>
<gene>
    <name evidence="2" type="ORF">F7732_21210</name>
</gene>
<keyword evidence="1" id="KW-0812">Transmembrane</keyword>
<protein>
    <submittedName>
        <fullName evidence="2">Uncharacterized protein</fullName>
    </submittedName>
</protein>
<accession>A0A7V7RI47</accession>
<proteinExistence type="predicted"/>
<name>A0A7V7RI47_9BACI</name>
<dbReference type="RefSeq" id="WP_151576019.1">
    <property type="nucleotide sequence ID" value="NZ_WBOT01000012.1"/>
</dbReference>
<reference evidence="2 3" key="1">
    <citation type="journal article" date="2014" name="Arch. Microbiol.">
        <title>Bacillus mesophilum sp. nov., strain IITR-54T, a novel 4-chlorobiphenyl dechlorinating bacterium.</title>
        <authorList>
            <person name="Manickam N."/>
            <person name="Singh N.K."/>
            <person name="Bajaj A."/>
            <person name="Kumar R.M."/>
            <person name="Kaur G."/>
            <person name="Kaur N."/>
            <person name="Bala M."/>
            <person name="Kumar A."/>
            <person name="Mayilraj S."/>
        </authorList>
    </citation>
    <scope>NUCLEOTIDE SEQUENCE [LARGE SCALE GENOMIC DNA]</scope>
    <source>
        <strain evidence="2 3">IITR-54</strain>
    </source>
</reference>
<evidence type="ECO:0000256" key="1">
    <source>
        <dbReference type="SAM" id="Phobius"/>
    </source>
</evidence>
<feature type="transmembrane region" description="Helical" evidence="1">
    <location>
        <begin position="12"/>
        <end position="31"/>
    </location>
</feature>
<dbReference type="EMBL" id="WBOT01000012">
    <property type="protein sequence ID" value="KAB2329446.1"/>
    <property type="molecule type" value="Genomic_DNA"/>
</dbReference>
<dbReference type="Proteomes" id="UP000441354">
    <property type="component" value="Unassembled WGS sequence"/>
</dbReference>
<sequence>MEITNTKKGNKKTAFTGILVGSFLTLGILYFTNSALSNQTPVNDVWYQKEIAESVTDYMLVLNDLKDDKTSNDYAAVLIERNIEHLIATMTTGNDLFNKDALSSIENMINNMKSSTDLVLANEMDQLTYSVKDLQTKLSEFEVAIN</sequence>
<dbReference type="AlphaFoldDB" id="A0A7V7RI47"/>
<organism evidence="2 3">
    <name type="scientific">Bacillus mesophilum</name>
    <dbReference type="NCBI Taxonomy" id="1071718"/>
    <lineage>
        <taxon>Bacteria</taxon>
        <taxon>Bacillati</taxon>
        <taxon>Bacillota</taxon>
        <taxon>Bacilli</taxon>
        <taxon>Bacillales</taxon>
        <taxon>Bacillaceae</taxon>
        <taxon>Bacillus</taxon>
    </lineage>
</organism>
<keyword evidence="3" id="KW-1185">Reference proteome</keyword>
<evidence type="ECO:0000313" key="3">
    <source>
        <dbReference type="Proteomes" id="UP000441354"/>
    </source>
</evidence>
<comment type="caution">
    <text evidence="2">The sequence shown here is derived from an EMBL/GenBank/DDBJ whole genome shotgun (WGS) entry which is preliminary data.</text>
</comment>
<evidence type="ECO:0000313" key="2">
    <source>
        <dbReference type="EMBL" id="KAB2329446.1"/>
    </source>
</evidence>